<feature type="signal peptide" evidence="1">
    <location>
        <begin position="1"/>
        <end position="39"/>
    </location>
</feature>
<keyword evidence="3" id="KW-1185">Reference proteome</keyword>
<sequence length="79" mass="8872">MELACQLHQSRKCIKSISFAMKLLWFVVFLLALICGAYGQECPTGFQAQQGQCVTQRPVHGECPANSKYDLNKNLCVYT</sequence>
<evidence type="ECO:0008006" key="4">
    <source>
        <dbReference type="Google" id="ProtNLM"/>
    </source>
</evidence>
<dbReference type="AlphaFoldDB" id="A0A182W0S4"/>
<feature type="chain" id="PRO_5008140540" description="Chitin-binding type-2 domain-containing protein" evidence="1">
    <location>
        <begin position="40"/>
        <end position="79"/>
    </location>
</feature>
<dbReference type="Proteomes" id="UP000075920">
    <property type="component" value="Unassembled WGS sequence"/>
</dbReference>
<keyword evidence="1" id="KW-0732">Signal</keyword>
<dbReference type="VEuPathDB" id="VectorBase:AMIN003933"/>
<protein>
    <recommendedName>
        <fullName evidence="4">Chitin-binding type-2 domain-containing protein</fullName>
    </recommendedName>
</protein>
<dbReference type="EnsemblMetazoa" id="AMIN003933-RA">
    <property type="protein sequence ID" value="AMIN003933-PA"/>
    <property type="gene ID" value="AMIN003933"/>
</dbReference>
<reference evidence="2" key="2">
    <citation type="submission" date="2020-05" db="UniProtKB">
        <authorList>
            <consortium name="EnsemblMetazoa"/>
        </authorList>
    </citation>
    <scope>IDENTIFICATION</scope>
    <source>
        <strain evidence="2">MINIMUS1</strain>
    </source>
</reference>
<evidence type="ECO:0000313" key="2">
    <source>
        <dbReference type="EnsemblMetazoa" id="AMIN003933-PA"/>
    </source>
</evidence>
<organism evidence="2 3">
    <name type="scientific">Anopheles minimus</name>
    <dbReference type="NCBI Taxonomy" id="112268"/>
    <lineage>
        <taxon>Eukaryota</taxon>
        <taxon>Metazoa</taxon>
        <taxon>Ecdysozoa</taxon>
        <taxon>Arthropoda</taxon>
        <taxon>Hexapoda</taxon>
        <taxon>Insecta</taxon>
        <taxon>Pterygota</taxon>
        <taxon>Neoptera</taxon>
        <taxon>Endopterygota</taxon>
        <taxon>Diptera</taxon>
        <taxon>Nematocera</taxon>
        <taxon>Culicoidea</taxon>
        <taxon>Culicidae</taxon>
        <taxon>Anophelinae</taxon>
        <taxon>Anopheles</taxon>
    </lineage>
</organism>
<proteinExistence type="predicted"/>
<name>A0A182W0S4_9DIPT</name>
<reference evidence="3" key="1">
    <citation type="submission" date="2013-03" db="EMBL/GenBank/DDBJ databases">
        <title>The Genome Sequence of Anopheles minimus MINIMUS1.</title>
        <authorList>
            <consortium name="The Broad Institute Genomics Platform"/>
            <person name="Neafsey D.E."/>
            <person name="Walton C."/>
            <person name="Walker B."/>
            <person name="Young S.K."/>
            <person name="Zeng Q."/>
            <person name="Gargeya S."/>
            <person name="Fitzgerald M."/>
            <person name="Haas B."/>
            <person name="Abouelleil A."/>
            <person name="Allen A.W."/>
            <person name="Alvarado L."/>
            <person name="Arachchi H.M."/>
            <person name="Berlin A.M."/>
            <person name="Chapman S.B."/>
            <person name="Gainer-Dewar J."/>
            <person name="Goldberg J."/>
            <person name="Griggs A."/>
            <person name="Gujja S."/>
            <person name="Hansen M."/>
            <person name="Howarth C."/>
            <person name="Imamovic A."/>
            <person name="Ireland A."/>
            <person name="Larimer J."/>
            <person name="McCowan C."/>
            <person name="Murphy C."/>
            <person name="Pearson M."/>
            <person name="Poon T.W."/>
            <person name="Priest M."/>
            <person name="Roberts A."/>
            <person name="Saif S."/>
            <person name="Shea T."/>
            <person name="Sisk P."/>
            <person name="Sykes S."/>
            <person name="Wortman J."/>
            <person name="Nusbaum C."/>
            <person name="Birren B."/>
        </authorList>
    </citation>
    <scope>NUCLEOTIDE SEQUENCE [LARGE SCALE GENOMIC DNA]</scope>
    <source>
        <strain evidence="3">MINIMUS1</strain>
    </source>
</reference>
<accession>A0A182W0S4</accession>
<evidence type="ECO:0000313" key="3">
    <source>
        <dbReference type="Proteomes" id="UP000075920"/>
    </source>
</evidence>
<evidence type="ECO:0000256" key="1">
    <source>
        <dbReference type="SAM" id="SignalP"/>
    </source>
</evidence>